<gene>
    <name evidence="1" type="ORF">SNE34_03475</name>
</gene>
<dbReference type="Pfam" id="PF19459">
    <property type="entry name" value="DUF5996"/>
    <property type="match status" value="1"/>
</dbReference>
<dbReference type="RefSeq" id="WP_332614772.1">
    <property type="nucleotide sequence ID" value="NZ_JAXGFP010000002.1"/>
</dbReference>
<dbReference type="Proteomes" id="UP001355056">
    <property type="component" value="Unassembled WGS sequence"/>
</dbReference>
<comment type="caution">
    <text evidence="1">The sequence shown here is derived from an EMBL/GenBank/DDBJ whole genome shotgun (WGS) entry which is preliminary data.</text>
</comment>
<keyword evidence="2" id="KW-1185">Reference proteome</keyword>
<sequence>MTTLHTGDANHTWPALPPLAEWQETLTALHMWAQIVGKIRLQRSPWINHSWGSALYVTTRGLTTSPVPDGARTFAVDFDFVGHQLRVTTSDGADRSFELAPMSVADFYRKTMDALRQLDIGVEIFSRPVEVEEAIRFEDDTRHASYDAAAVHRFWGALVQVARVFNEFRARFIGKSSPVHFFWGAFDLAATRFSGRSAPRHPGGAPNCADWVMQEAYSHEVASSGFWPGTGGVGEAAFYAYAYPEPAGYRSRAIRPEAAYFHETLGEFVLPYEAVRAAEAPDQALLGFLQSTYEAAADLARWDRAALESNRPGNS</sequence>
<name>A0ABU7YVV7_9GAMM</name>
<proteinExistence type="predicted"/>
<organism evidence="1 2">
    <name type="scientific">Novilysobacter erysipheiresistens</name>
    <dbReference type="NCBI Taxonomy" id="1749332"/>
    <lineage>
        <taxon>Bacteria</taxon>
        <taxon>Pseudomonadati</taxon>
        <taxon>Pseudomonadota</taxon>
        <taxon>Gammaproteobacteria</taxon>
        <taxon>Lysobacterales</taxon>
        <taxon>Lysobacteraceae</taxon>
        <taxon>Novilysobacter</taxon>
    </lineage>
</organism>
<dbReference type="InterPro" id="IPR046038">
    <property type="entry name" value="DUF5996"/>
</dbReference>
<evidence type="ECO:0000313" key="2">
    <source>
        <dbReference type="Proteomes" id="UP001355056"/>
    </source>
</evidence>
<reference evidence="1 2" key="1">
    <citation type="journal article" date="2016" name="Int. J. Syst. Evol. Microbiol.">
        <title>Lysobacter erysipheiresistens sp. nov., an antagonist of powdery mildew, isolated from tobacco-cultivated soil.</title>
        <authorList>
            <person name="Xie B."/>
            <person name="Li T."/>
            <person name="Lin X."/>
            <person name="Wang C.J."/>
            <person name="Chen Y.J."/>
            <person name="Liu W.J."/>
            <person name="Zhao Z.W."/>
        </authorList>
    </citation>
    <scope>NUCLEOTIDE SEQUENCE [LARGE SCALE GENOMIC DNA]</scope>
    <source>
        <strain evidence="1 2">RS-LYSO-3</strain>
    </source>
</reference>
<evidence type="ECO:0000313" key="1">
    <source>
        <dbReference type="EMBL" id="MEG3183072.1"/>
    </source>
</evidence>
<dbReference type="EMBL" id="JAXGFP010000002">
    <property type="protein sequence ID" value="MEG3183072.1"/>
    <property type="molecule type" value="Genomic_DNA"/>
</dbReference>
<accession>A0ABU7YVV7</accession>
<protein>
    <submittedName>
        <fullName evidence="1">DUF5996 family protein</fullName>
    </submittedName>
</protein>